<evidence type="ECO:0000313" key="2">
    <source>
        <dbReference type="EMBL" id="ORW34886.1"/>
    </source>
</evidence>
<feature type="transmembrane region" description="Helical" evidence="1">
    <location>
        <begin position="105"/>
        <end position="123"/>
    </location>
</feature>
<dbReference type="RefSeq" id="WP_046185254.1">
    <property type="nucleotide sequence ID" value="NZ_JACKSS010000128.1"/>
</dbReference>
<gene>
    <name evidence="2" type="ORF">AWC17_23260</name>
</gene>
<dbReference type="AlphaFoldDB" id="A0A0F5N8V1"/>
<proteinExistence type="predicted"/>
<keyword evidence="1" id="KW-0472">Membrane</keyword>
<name>A0A0F5N8V1_9MYCO</name>
<feature type="transmembrane region" description="Helical" evidence="1">
    <location>
        <begin position="135"/>
        <end position="156"/>
    </location>
</feature>
<keyword evidence="3" id="KW-1185">Reference proteome</keyword>
<reference evidence="2 3" key="1">
    <citation type="submission" date="2016-01" db="EMBL/GenBank/DDBJ databases">
        <title>The new phylogeny of the genus Mycobacterium.</title>
        <authorList>
            <person name="Tarcisio F."/>
            <person name="Conor M."/>
            <person name="Antonella G."/>
            <person name="Elisabetta G."/>
            <person name="Giulia F.S."/>
            <person name="Sara T."/>
            <person name="Anna F."/>
            <person name="Clotilde B."/>
            <person name="Roberto B."/>
            <person name="Veronica D.S."/>
            <person name="Fabio R."/>
            <person name="Monica P."/>
            <person name="Olivier J."/>
            <person name="Enrico T."/>
            <person name="Nicola S."/>
        </authorList>
    </citation>
    <scope>NUCLEOTIDE SEQUENCE [LARGE SCALE GENOMIC DNA]</scope>
    <source>
        <strain evidence="2 3">DSM 44803</strain>
    </source>
</reference>
<sequence length="182" mass="20450">MTERILTDAQIAALTPGERRDLITRLEQPISDVIDPVFLARVRRIRLSLMVGGSAVMIPWLGYLSTTLPEDYVAHNWPLTWVGFDVLLMAFMVATALLGYLRRQVLIPAAFTTGVLLVCDAWFDLMTAGPRDVWLSVATALLIELPLAAFMVVSGLRLMRLTMARFWLLDPGMRLWDLPLLP</sequence>
<organism evidence="2 3">
    <name type="scientific">Mycobacterium nebraskense</name>
    <dbReference type="NCBI Taxonomy" id="244292"/>
    <lineage>
        <taxon>Bacteria</taxon>
        <taxon>Bacillati</taxon>
        <taxon>Actinomycetota</taxon>
        <taxon>Actinomycetes</taxon>
        <taxon>Mycobacteriales</taxon>
        <taxon>Mycobacteriaceae</taxon>
        <taxon>Mycobacterium</taxon>
    </lineage>
</organism>
<protein>
    <submittedName>
        <fullName evidence="2">Uncharacterized protein</fullName>
    </submittedName>
</protein>
<keyword evidence="1" id="KW-0812">Transmembrane</keyword>
<dbReference type="Proteomes" id="UP000193781">
    <property type="component" value="Unassembled WGS sequence"/>
</dbReference>
<evidence type="ECO:0000313" key="3">
    <source>
        <dbReference type="Proteomes" id="UP000193781"/>
    </source>
</evidence>
<evidence type="ECO:0000256" key="1">
    <source>
        <dbReference type="SAM" id="Phobius"/>
    </source>
</evidence>
<dbReference type="STRING" id="244292.ABW17_16980"/>
<feature type="transmembrane region" description="Helical" evidence="1">
    <location>
        <begin position="47"/>
        <end position="66"/>
    </location>
</feature>
<dbReference type="EMBL" id="LQPH01000015">
    <property type="protein sequence ID" value="ORW34886.1"/>
    <property type="molecule type" value="Genomic_DNA"/>
</dbReference>
<keyword evidence="1" id="KW-1133">Transmembrane helix</keyword>
<comment type="caution">
    <text evidence="2">The sequence shown here is derived from an EMBL/GenBank/DDBJ whole genome shotgun (WGS) entry which is preliminary data.</text>
</comment>
<feature type="transmembrane region" description="Helical" evidence="1">
    <location>
        <begin position="78"/>
        <end position="98"/>
    </location>
</feature>
<accession>A0A0F5N8V1</accession>
<dbReference type="OrthoDB" id="4948328at2"/>